<organism evidence="3 4">
    <name type="scientific">Ceratopteris richardii</name>
    <name type="common">Triangle waterfern</name>
    <dbReference type="NCBI Taxonomy" id="49495"/>
    <lineage>
        <taxon>Eukaryota</taxon>
        <taxon>Viridiplantae</taxon>
        <taxon>Streptophyta</taxon>
        <taxon>Embryophyta</taxon>
        <taxon>Tracheophyta</taxon>
        <taxon>Polypodiopsida</taxon>
        <taxon>Polypodiidae</taxon>
        <taxon>Polypodiales</taxon>
        <taxon>Pteridineae</taxon>
        <taxon>Pteridaceae</taxon>
        <taxon>Parkerioideae</taxon>
        <taxon>Ceratopteris</taxon>
    </lineage>
</organism>
<reference evidence="3" key="1">
    <citation type="submission" date="2021-08" db="EMBL/GenBank/DDBJ databases">
        <title>WGS assembly of Ceratopteris richardii.</title>
        <authorList>
            <person name="Marchant D.B."/>
            <person name="Chen G."/>
            <person name="Jenkins J."/>
            <person name="Shu S."/>
            <person name="Leebens-Mack J."/>
            <person name="Grimwood J."/>
            <person name="Schmutz J."/>
            <person name="Soltis P."/>
            <person name="Soltis D."/>
            <person name="Chen Z.-H."/>
        </authorList>
    </citation>
    <scope>NUCLEOTIDE SEQUENCE</scope>
    <source>
        <strain evidence="3">Whitten #5841</strain>
        <tissue evidence="3">Leaf</tissue>
    </source>
</reference>
<feature type="compositionally biased region" description="Polar residues" evidence="1">
    <location>
        <begin position="69"/>
        <end position="88"/>
    </location>
</feature>
<comment type="caution">
    <text evidence="3">The sequence shown here is derived from an EMBL/GenBank/DDBJ whole genome shotgun (WGS) entry which is preliminary data.</text>
</comment>
<dbReference type="AlphaFoldDB" id="A0A8T2SDC4"/>
<dbReference type="InterPro" id="IPR057710">
    <property type="entry name" value="DUF7950"/>
</dbReference>
<dbReference type="OrthoDB" id="1898295at2759"/>
<proteinExistence type="predicted"/>
<feature type="compositionally biased region" description="Polar residues" evidence="1">
    <location>
        <begin position="284"/>
        <end position="304"/>
    </location>
</feature>
<feature type="domain" description="DUF7950" evidence="2">
    <location>
        <begin position="611"/>
        <end position="762"/>
    </location>
</feature>
<dbReference type="PANTHER" id="PTHR33595">
    <property type="entry name" value="VON WILLEBRAND FACTOR A DOMAIN PROTEIN"/>
    <property type="match status" value="1"/>
</dbReference>
<dbReference type="Pfam" id="PF25821">
    <property type="entry name" value="DUF7950"/>
    <property type="match status" value="1"/>
</dbReference>
<evidence type="ECO:0000259" key="2">
    <source>
        <dbReference type="Pfam" id="PF25821"/>
    </source>
</evidence>
<dbReference type="EMBL" id="CM035425">
    <property type="protein sequence ID" value="KAH7330879.1"/>
    <property type="molecule type" value="Genomic_DNA"/>
</dbReference>
<feature type="region of interest" description="Disordered" evidence="1">
    <location>
        <begin position="390"/>
        <end position="410"/>
    </location>
</feature>
<name>A0A8T2SDC4_CERRI</name>
<feature type="compositionally biased region" description="Basic and acidic residues" evidence="1">
    <location>
        <begin position="1"/>
        <end position="10"/>
    </location>
</feature>
<dbReference type="PANTHER" id="PTHR33595:SF7">
    <property type="entry name" value="OS12G0242500 PROTEIN"/>
    <property type="match status" value="1"/>
</dbReference>
<evidence type="ECO:0000313" key="3">
    <source>
        <dbReference type="EMBL" id="KAH7330879.1"/>
    </source>
</evidence>
<evidence type="ECO:0000313" key="4">
    <source>
        <dbReference type="Proteomes" id="UP000825935"/>
    </source>
</evidence>
<protein>
    <recommendedName>
        <fullName evidence="2">DUF7950 domain-containing protein</fullName>
    </recommendedName>
</protein>
<feature type="region of interest" description="Disordered" evidence="1">
    <location>
        <begin position="1"/>
        <end position="92"/>
    </location>
</feature>
<accession>A0A8T2SDC4</accession>
<dbReference type="Proteomes" id="UP000825935">
    <property type="component" value="Chromosome 20"/>
</dbReference>
<feature type="region of interest" description="Disordered" evidence="1">
    <location>
        <begin position="284"/>
        <end position="313"/>
    </location>
</feature>
<gene>
    <name evidence="3" type="ORF">KP509_20G006200</name>
</gene>
<evidence type="ECO:0000256" key="1">
    <source>
        <dbReference type="SAM" id="MobiDB-lite"/>
    </source>
</evidence>
<keyword evidence="4" id="KW-1185">Reference proteome</keyword>
<sequence>MLPPKTDRVLPRFRPIAPKPSASYGITDPSSTVSADFFSTPAKSRRSRKRKGDDDKPAAPKSVKARRPITSSGFNNTVGDSSVSQGLSDGTVPLRDRLSETQIPYGSIRPREEEDIQVTHIALKEASNTIAADISFAPFGRVFAPMYVAHGGHLLQPEGLHMPPGVNAHHPHRYNMMRNRATGCRFSNMSSIDKDSGFMERAAAASATAMHGKASSTLQSSGSQCIKAVATAGGSFTEMIRGITRLPTAADVQSLMQARVSPCAPIGHHAAAVSSNSMGLRSSPICSSETLQPKSDPSPLSSIASRKRTMRSDPSQTVAAQACEDDASLLTLPLLPNIPTRTCSSNVSSSRICPPASAAIPCCASQKLELPAIQVPSSGFRSFETSLQSPLSSMQEPLREAGTRHGRPTVDFGKRAECLQVGARVPSDSTSIPTSSMGAPNGSVTPIIKSSITQDVIVSPVMADGAVVNEGYLERAYGGSEEPVLLTGSSGEVLWSNKSYDRARKYGMERVSEGAMHAGPYIDPLVHPTPLSTLLFPGHGEPVRATLWGFLRKLVIQENKLCPEKTTLGLVNELNNISVRDSYHATACSGHGELASEMDDVVVSHRRLIRMTLESITELQEESPAASESVEAVQERMEAASDPAFITDGYNRVKWINKALQKMVDPTTHDLSKSQPYAVCSKDLGVPFSSSSEVNSAFVMCSTENVPRSACAFSCRINLELRKGGRRRSMTVPCDVSHLAASGTEAQEGSWLWQLDMAVNLSLHSPSCENITNHNR</sequence>